<accession>A0ABS4RLS7</accession>
<protein>
    <submittedName>
        <fullName evidence="7">Integrase</fullName>
    </submittedName>
</protein>
<dbReference type="Pfam" id="PF14657">
    <property type="entry name" value="Arm-DNA-bind_4"/>
    <property type="match status" value="1"/>
</dbReference>
<dbReference type="EMBL" id="JAGIKV010000001">
    <property type="protein sequence ID" value="MBP2243853.1"/>
    <property type="molecule type" value="Genomic_DNA"/>
</dbReference>
<evidence type="ECO:0000259" key="6">
    <source>
        <dbReference type="PROSITE" id="PS51900"/>
    </source>
</evidence>
<evidence type="ECO:0000313" key="7">
    <source>
        <dbReference type="EMBL" id="MBP2243853.1"/>
    </source>
</evidence>
<evidence type="ECO:0000313" key="8">
    <source>
        <dbReference type="Proteomes" id="UP000810207"/>
    </source>
</evidence>
<keyword evidence="8" id="KW-1185">Reference proteome</keyword>
<dbReference type="PROSITE" id="PS51900">
    <property type="entry name" value="CB"/>
    <property type="match status" value="1"/>
</dbReference>
<dbReference type="InterPro" id="IPR011010">
    <property type="entry name" value="DNA_brk_join_enz"/>
</dbReference>
<dbReference type="CDD" id="cd01189">
    <property type="entry name" value="INT_ICEBs1_C_like"/>
    <property type="match status" value="1"/>
</dbReference>
<name>A0ABS4RLS7_PAEXY</name>
<evidence type="ECO:0000259" key="5">
    <source>
        <dbReference type="PROSITE" id="PS51898"/>
    </source>
</evidence>
<dbReference type="InterPro" id="IPR010998">
    <property type="entry name" value="Integrase_recombinase_N"/>
</dbReference>
<evidence type="ECO:0000256" key="2">
    <source>
        <dbReference type="ARBA" id="ARBA00023125"/>
    </source>
</evidence>
<dbReference type="InterPro" id="IPR028259">
    <property type="entry name" value="AP2-like_int_N"/>
</dbReference>
<evidence type="ECO:0000256" key="4">
    <source>
        <dbReference type="PROSITE-ProRule" id="PRU01248"/>
    </source>
</evidence>
<organism evidence="7 8">
    <name type="scientific">Paenibacillus xylanexedens</name>
    <dbReference type="NCBI Taxonomy" id="528191"/>
    <lineage>
        <taxon>Bacteria</taxon>
        <taxon>Bacillati</taxon>
        <taxon>Bacillota</taxon>
        <taxon>Bacilli</taxon>
        <taxon>Bacillales</taxon>
        <taxon>Paenibacillaceae</taxon>
        <taxon>Paenibacillus</taxon>
    </lineage>
</organism>
<dbReference type="Pfam" id="PF00589">
    <property type="entry name" value="Phage_integrase"/>
    <property type="match status" value="1"/>
</dbReference>
<dbReference type="InterPro" id="IPR013762">
    <property type="entry name" value="Integrase-like_cat_sf"/>
</dbReference>
<keyword evidence="3" id="KW-0233">DNA recombination</keyword>
<keyword evidence="2 4" id="KW-0238">DNA-binding</keyword>
<sequence>MKGHFYKPHCKCTTKKCKCSANWAYIIDVGINPATGKRKQKKKGGFATKAEAEIHAAQLLIELKQGTYVEEKDITFGDFADMWIKLYEGSGKVKVSTVKKRKRDVIRLVQHLNFYKIKDITRDIYQELIFTFNEFGYKHNTLTGINQTAKLIFKKAIELGVIKNNPTDFSYIPTTQKSVEELEALEDVPKYLEKEELKLFLETSEFQGLEGDHITFTVLSYTGMRVGEWSALKWPDIDFENHEISITKTLYRPNNKITEYTLLTPKTTTSRRKITVPPEVMELLLAHKKRQNEIKMKFRNTYHDKDFVMAQTINHPGYPLAGGRIGNRMSRLLQLCKLGDNLTPHSLRHTHTSLLAEAGAELHEIMDRLGHSDDKTTRSIYLHVTQTRKKDTSAKFSELMKSLK</sequence>
<evidence type="ECO:0000256" key="1">
    <source>
        <dbReference type="ARBA" id="ARBA00008857"/>
    </source>
</evidence>
<comment type="caution">
    <text evidence="7">The sequence shown here is derived from an EMBL/GenBank/DDBJ whole genome shotgun (WGS) entry which is preliminary data.</text>
</comment>
<dbReference type="InterPro" id="IPR044068">
    <property type="entry name" value="CB"/>
</dbReference>
<dbReference type="SUPFAM" id="SSF56349">
    <property type="entry name" value="DNA breaking-rejoining enzymes"/>
    <property type="match status" value="1"/>
</dbReference>
<dbReference type="PROSITE" id="PS51898">
    <property type="entry name" value="TYR_RECOMBINASE"/>
    <property type="match status" value="1"/>
</dbReference>
<proteinExistence type="inferred from homology"/>
<dbReference type="Gene3D" id="1.10.150.130">
    <property type="match status" value="1"/>
</dbReference>
<gene>
    <name evidence="7" type="ORF">J2Z28_000458</name>
</gene>
<dbReference type="InterPro" id="IPR002104">
    <property type="entry name" value="Integrase_catalytic"/>
</dbReference>
<dbReference type="Gene3D" id="1.10.443.10">
    <property type="entry name" value="Intergrase catalytic core"/>
    <property type="match status" value="1"/>
</dbReference>
<feature type="domain" description="Tyr recombinase" evidence="5">
    <location>
        <begin position="187"/>
        <end position="394"/>
    </location>
</feature>
<feature type="domain" description="Core-binding (CB)" evidence="6">
    <location>
        <begin position="74"/>
        <end position="157"/>
    </location>
</feature>
<comment type="similarity">
    <text evidence="1">Belongs to the 'phage' integrase family.</text>
</comment>
<evidence type="ECO:0000256" key="3">
    <source>
        <dbReference type="ARBA" id="ARBA00023172"/>
    </source>
</evidence>
<reference evidence="7 8" key="1">
    <citation type="submission" date="2021-03" db="EMBL/GenBank/DDBJ databases">
        <title>Genomic Encyclopedia of Type Strains, Phase IV (KMG-IV): sequencing the most valuable type-strain genomes for metagenomic binning, comparative biology and taxonomic classification.</title>
        <authorList>
            <person name="Goeker M."/>
        </authorList>
    </citation>
    <scope>NUCLEOTIDE SEQUENCE [LARGE SCALE GENOMIC DNA]</scope>
    <source>
        <strain evidence="7 8">DSM 21292</strain>
    </source>
</reference>
<dbReference type="PANTHER" id="PTHR30349">
    <property type="entry name" value="PHAGE INTEGRASE-RELATED"/>
    <property type="match status" value="1"/>
</dbReference>
<dbReference type="Proteomes" id="UP000810207">
    <property type="component" value="Unassembled WGS sequence"/>
</dbReference>
<dbReference type="InterPro" id="IPR050090">
    <property type="entry name" value="Tyrosine_recombinase_XerCD"/>
</dbReference>
<dbReference type="PANTHER" id="PTHR30349:SF64">
    <property type="entry name" value="PROPHAGE INTEGRASE INTD-RELATED"/>
    <property type="match status" value="1"/>
</dbReference>
<dbReference type="RefSeq" id="WP_211081014.1">
    <property type="nucleotide sequence ID" value="NZ_CBCSLC010000013.1"/>
</dbReference>